<evidence type="ECO:0000256" key="6">
    <source>
        <dbReference type="ARBA" id="ARBA00023002"/>
    </source>
</evidence>
<dbReference type="Pfam" id="PF20510">
    <property type="entry name" value="HgmA_N"/>
    <property type="match status" value="1"/>
</dbReference>
<keyword evidence="16" id="KW-1185">Reference proteome</keyword>
<dbReference type="InterPro" id="IPR005708">
    <property type="entry name" value="Homogentis_dOase"/>
</dbReference>
<dbReference type="InterPro" id="IPR014710">
    <property type="entry name" value="RmlC-like_jellyroll"/>
</dbReference>
<protein>
    <recommendedName>
        <fullName evidence="9 10">Homogentisate 1,2-dioxygenase</fullName>
        <shortName evidence="9">HGDO</shortName>
        <ecNumber evidence="9 10">1.13.11.5</ecNumber>
    </recommendedName>
    <alternativeName>
        <fullName evidence="9">Homogentisate oxygenase</fullName>
    </alternativeName>
    <alternativeName>
        <fullName evidence="9">Homogentisic acid oxidase</fullName>
    </alternativeName>
    <alternativeName>
        <fullName evidence="9">Homogentisicase</fullName>
    </alternativeName>
</protein>
<sequence>MTRSNAPAYMPGFGNHFSTEAVAGALPVGRNSPQKTPLGLYAEQLSGTAFTAPRTENRRSWLYRLRPSAQHPAYQPMDGGLVRSGPFDEVPPNPNRMRWNPLPVPEAPTDWVEGLVTYAGNGDADADAGVGIHLYAANRSMTDRVFYSADGELLIVPQQGAHRFVTEFGVLEAQPGHIVLIPRGVRFRVEVDGPSRGYVCENYGAAFRIPDLGPIGANGLANPRDFETPVATFEDVDRPTECIQKYGGQLWTTTFDHSPLDVVAWHGNYAPCRYDTARFNTINTVSFDHPDPSIFTVLTSPSDTPGVANCDFVIFPPRWMVAEDTFRPPWFHRNVMSEFMGLVTGAYDAKADGFAPGGASLHNRMSGHGPDQATYDAAIKAELKPHRIEGTLAFMFETRAPIRVTKWAQTTPLMQLDYDDCWSGFDKGRV</sequence>
<keyword evidence="8 9" id="KW-0585">Phenylalanine catabolism</keyword>
<evidence type="ECO:0000256" key="7">
    <source>
        <dbReference type="ARBA" id="ARBA00023004"/>
    </source>
</evidence>
<evidence type="ECO:0000256" key="11">
    <source>
        <dbReference type="PIRSR" id="PIRSR605708-1"/>
    </source>
</evidence>
<organism evidence="15 16">
    <name type="scientific">Brevundimonas halotolerans</name>
    <dbReference type="NCBI Taxonomy" id="69670"/>
    <lineage>
        <taxon>Bacteria</taxon>
        <taxon>Pseudomonadati</taxon>
        <taxon>Pseudomonadota</taxon>
        <taxon>Alphaproteobacteria</taxon>
        <taxon>Caulobacterales</taxon>
        <taxon>Caulobacteraceae</taxon>
        <taxon>Brevundimonas</taxon>
    </lineage>
</organism>
<dbReference type="InterPro" id="IPR046452">
    <property type="entry name" value="HgmA_N"/>
</dbReference>
<dbReference type="InterPro" id="IPR046451">
    <property type="entry name" value="HgmA_C"/>
</dbReference>
<dbReference type="GO" id="GO:0005506">
    <property type="term" value="F:iron ion binding"/>
    <property type="evidence" value="ECO:0007669"/>
    <property type="project" value="UniProtKB-UniRule"/>
</dbReference>
<feature type="binding site" evidence="12">
    <location>
        <position position="332"/>
    </location>
    <ligand>
        <name>Fe cation</name>
        <dbReference type="ChEBI" id="CHEBI:24875"/>
    </ligand>
</feature>
<dbReference type="InterPro" id="IPR022950">
    <property type="entry name" value="Homogentis_dOase_bac"/>
</dbReference>
<keyword evidence="7 9" id="KW-0408">Iron</keyword>
<dbReference type="Pfam" id="PF04209">
    <property type="entry name" value="HgmA_C"/>
    <property type="match status" value="1"/>
</dbReference>
<comment type="cofactor">
    <cofactor evidence="1 9 12">
        <name>Fe cation</name>
        <dbReference type="ChEBI" id="CHEBI:24875"/>
    </cofactor>
</comment>
<evidence type="ECO:0000256" key="5">
    <source>
        <dbReference type="ARBA" id="ARBA00022964"/>
    </source>
</evidence>
<comment type="caution">
    <text evidence="9">Lacks conserved residue(s) required for the propagation of feature annotation.</text>
</comment>
<dbReference type="FunFam" id="2.60.120.10:FF:000034">
    <property type="entry name" value="Homogentisate 1,2-dioxygenase"/>
    <property type="match status" value="1"/>
</dbReference>
<keyword evidence="5 9" id="KW-0223">Dioxygenase</keyword>
<evidence type="ECO:0000256" key="2">
    <source>
        <dbReference type="ARBA" id="ARBA00007757"/>
    </source>
</evidence>
<feature type="domain" description="Homogentisate 1,2-dioxygenase N-terminal" evidence="14">
    <location>
        <begin position="8"/>
        <end position="275"/>
    </location>
</feature>
<dbReference type="GO" id="GO:0006572">
    <property type="term" value="P:L-tyrosine catabolic process"/>
    <property type="evidence" value="ECO:0007669"/>
    <property type="project" value="UniProtKB-UniRule"/>
</dbReference>
<feature type="binding site" evidence="12">
    <location>
        <position position="347"/>
    </location>
    <ligand>
        <name>homogentisate</name>
        <dbReference type="ChEBI" id="CHEBI:16169"/>
    </ligand>
</feature>
<reference evidence="15 16" key="1">
    <citation type="submission" date="2020-08" db="EMBL/GenBank/DDBJ databases">
        <title>Genomic Encyclopedia of Type Strains, Phase IV (KMG-IV): sequencing the most valuable type-strain genomes for metagenomic binning, comparative biology and taxonomic classification.</title>
        <authorList>
            <person name="Goeker M."/>
        </authorList>
    </citation>
    <scope>NUCLEOTIDE SEQUENCE [LARGE SCALE GENOMIC DNA]</scope>
    <source>
        <strain evidence="15 16">DSM 24448</strain>
    </source>
</reference>
<evidence type="ECO:0000259" key="13">
    <source>
        <dbReference type="Pfam" id="PF04209"/>
    </source>
</evidence>
<keyword evidence="4 9" id="KW-0828">Tyrosine catabolism</keyword>
<dbReference type="InterPro" id="IPR011051">
    <property type="entry name" value="RmlC_Cupin_sf"/>
</dbReference>
<evidence type="ECO:0000256" key="3">
    <source>
        <dbReference type="ARBA" id="ARBA00022723"/>
    </source>
</evidence>
<keyword evidence="3 9" id="KW-0479">Metal-binding</keyword>
<dbReference type="UniPathway" id="UPA00139">
    <property type="reaction ID" value="UER00339"/>
</dbReference>
<comment type="catalytic activity">
    <reaction evidence="9">
        <text>homogentisate + O2 = 4-maleylacetoacetate + H(+)</text>
        <dbReference type="Rhea" id="RHEA:15449"/>
        <dbReference type="ChEBI" id="CHEBI:15378"/>
        <dbReference type="ChEBI" id="CHEBI:15379"/>
        <dbReference type="ChEBI" id="CHEBI:16169"/>
        <dbReference type="ChEBI" id="CHEBI:17105"/>
        <dbReference type="EC" id="1.13.11.5"/>
    </reaction>
</comment>
<feature type="binding site" evidence="12">
    <location>
        <position position="368"/>
    </location>
    <ligand>
        <name>Fe cation</name>
        <dbReference type="ChEBI" id="CHEBI:24875"/>
    </ligand>
</feature>
<evidence type="ECO:0000256" key="9">
    <source>
        <dbReference type="HAMAP-Rule" id="MF_00334"/>
    </source>
</evidence>
<comment type="subunit">
    <text evidence="9">Hexamer; dimer of trimers.</text>
</comment>
<dbReference type="EC" id="1.13.11.5" evidence="9 10"/>
<dbReference type="PANTHER" id="PTHR11056:SF0">
    <property type="entry name" value="HOMOGENTISATE 1,2-DIOXYGENASE"/>
    <property type="match status" value="1"/>
</dbReference>
<proteinExistence type="inferred from homology"/>
<comment type="similarity">
    <text evidence="2 9">Belongs to the homogentisate dioxygenase family.</text>
</comment>
<evidence type="ECO:0000256" key="12">
    <source>
        <dbReference type="PIRSR" id="PIRSR605708-2"/>
    </source>
</evidence>
<gene>
    <name evidence="9" type="primary">hmgA</name>
    <name evidence="15" type="ORF">FHS65_002522</name>
</gene>
<dbReference type="Proteomes" id="UP000548978">
    <property type="component" value="Unassembled WGS sequence"/>
</dbReference>
<evidence type="ECO:0000259" key="14">
    <source>
        <dbReference type="Pfam" id="PF20510"/>
    </source>
</evidence>
<evidence type="ECO:0000256" key="8">
    <source>
        <dbReference type="ARBA" id="ARBA00023232"/>
    </source>
</evidence>
<feature type="binding site" evidence="9 12">
    <location>
        <position position="368"/>
    </location>
    <ligand>
        <name>homogentisate</name>
        <dbReference type="ChEBI" id="CHEBI:16169"/>
    </ligand>
</feature>
<dbReference type="GO" id="GO:0005737">
    <property type="term" value="C:cytoplasm"/>
    <property type="evidence" value="ECO:0007669"/>
    <property type="project" value="TreeGrafter"/>
</dbReference>
<dbReference type="EMBL" id="JACIJB010000015">
    <property type="protein sequence ID" value="MBB5661752.1"/>
    <property type="molecule type" value="Genomic_DNA"/>
</dbReference>
<feature type="domain" description="Homogentisate 1,2-dioxygenase C-terminal" evidence="13">
    <location>
        <begin position="278"/>
        <end position="427"/>
    </location>
</feature>
<name>A0A7W9A5D8_9CAUL</name>
<keyword evidence="6 9" id="KW-0560">Oxidoreductase</keyword>
<dbReference type="PANTHER" id="PTHR11056">
    <property type="entry name" value="HOMOGENTISATE 1,2-DIOXYGENASE"/>
    <property type="match status" value="1"/>
</dbReference>
<dbReference type="RefSeq" id="WP_183211119.1">
    <property type="nucleotide sequence ID" value="NZ_JACIJB010000015.1"/>
</dbReference>
<evidence type="ECO:0000256" key="4">
    <source>
        <dbReference type="ARBA" id="ARBA00022878"/>
    </source>
</evidence>
<accession>A0A7W9A5D8</accession>
<dbReference type="GO" id="GO:0006559">
    <property type="term" value="P:L-phenylalanine catabolic process"/>
    <property type="evidence" value="ECO:0007669"/>
    <property type="project" value="UniProtKB-UniRule"/>
</dbReference>
<dbReference type="CDD" id="cd07000">
    <property type="entry name" value="cupin_HGO_N"/>
    <property type="match status" value="1"/>
</dbReference>
<comment type="function">
    <text evidence="9">Involved in the catabolism of homogentisate (2,5-dihydroxyphenylacetate or 2,5-OH-PhAc), a central intermediate in the degradation of phenylalanine and tyrosine. Catalyzes the oxidative ring cleavage of the aromatic ring of homogentisate to yield maleylacetoacetate.</text>
</comment>
<dbReference type="SUPFAM" id="SSF51182">
    <property type="entry name" value="RmlC-like cupins"/>
    <property type="match status" value="1"/>
</dbReference>
<feature type="active site" description="Proton acceptor" evidence="9 11">
    <location>
        <position position="289"/>
    </location>
</feature>
<evidence type="ECO:0000256" key="1">
    <source>
        <dbReference type="ARBA" id="ARBA00001962"/>
    </source>
</evidence>
<comment type="caution">
    <text evidence="15">The sequence shown here is derived from an EMBL/GenBank/DDBJ whole genome shotgun (WGS) entry which is preliminary data.</text>
</comment>
<evidence type="ECO:0000256" key="10">
    <source>
        <dbReference type="NCBIfam" id="TIGR01015"/>
    </source>
</evidence>
<dbReference type="Gene3D" id="2.60.120.10">
    <property type="entry name" value="Jelly Rolls"/>
    <property type="match status" value="1"/>
</dbReference>
<feature type="binding site" evidence="12">
    <location>
        <position position="338"/>
    </location>
    <ligand>
        <name>Fe cation</name>
        <dbReference type="ChEBI" id="CHEBI:24875"/>
    </ligand>
</feature>
<dbReference type="HAMAP" id="MF_00334">
    <property type="entry name" value="Homogentis_dioxygen"/>
    <property type="match status" value="1"/>
</dbReference>
<dbReference type="NCBIfam" id="TIGR01015">
    <property type="entry name" value="hmgA"/>
    <property type="match status" value="1"/>
</dbReference>
<feature type="binding site" evidence="9">
    <location>
        <position position="386"/>
    </location>
    <ligand>
        <name>Fe cation</name>
        <dbReference type="ChEBI" id="CHEBI:24875"/>
    </ligand>
</feature>
<comment type="pathway">
    <text evidence="9">Amino-acid degradation; L-phenylalanine degradation; acetoacetate and fumarate from L-phenylalanine: step 4/6.</text>
</comment>
<evidence type="ECO:0000313" key="15">
    <source>
        <dbReference type="EMBL" id="MBB5661752.1"/>
    </source>
</evidence>
<dbReference type="GO" id="GO:0004411">
    <property type="term" value="F:homogentisate 1,2-dioxygenase activity"/>
    <property type="evidence" value="ECO:0007669"/>
    <property type="project" value="UniProtKB-UniRule"/>
</dbReference>
<evidence type="ECO:0000313" key="16">
    <source>
        <dbReference type="Proteomes" id="UP000548978"/>
    </source>
</evidence>
<dbReference type="AlphaFoldDB" id="A0A7W9A5D8"/>